<feature type="compositionally biased region" description="Basic and acidic residues" evidence="1">
    <location>
        <begin position="24"/>
        <end position="47"/>
    </location>
</feature>
<accession>A0ABR4EUG7</accession>
<keyword evidence="3" id="KW-1185">Reference proteome</keyword>
<dbReference type="EMBL" id="JBAWTH010000026">
    <property type="protein sequence ID" value="KAL2286080.1"/>
    <property type="molecule type" value="Genomic_DNA"/>
</dbReference>
<sequence length="113" mass="13386">MSSRLDYLIRKLDELEDAIRREKREYDKARDRYDKMRSRDILEDLRGHTAGPIRGQPDNNSNRTKRPAPPRPHQRTQTLDYEVEEPDGKSYVVRGGAVFRDFDPTRDTVRRAE</sequence>
<organism evidence="2 3">
    <name type="scientific">Diaporthe vaccinii</name>
    <dbReference type="NCBI Taxonomy" id="105482"/>
    <lineage>
        <taxon>Eukaryota</taxon>
        <taxon>Fungi</taxon>
        <taxon>Dikarya</taxon>
        <taxon>Ascomycota</taxon>
        <taxon>Pezizomycotina</taxon>
        <taxon>Sordariomycetes</taxon>
        <taxon>Sordariomycetidae</taxon>
        <taxon>Diaporthales</taxon>
        <taxon>Diaporthaceae</taxon>
        <taxon>Diaporthe</taxon>
        <taxon>Diaporthe eres species complex</taxon>
    </lineage>
</organism>
<evidence type="ECO:0000256" key="1">
    <source>
        <dbReference type="SAM" id="MobiDB-lite"/>
    </source>
</evidence>
<evidence type="ECO:0000313" key="2">
    <source>
        <dbReference type="EMBL" id="KAL2286080.1"/>
    </source>
</evidence>
<evidence type="ECO:0000313" key="3">
    <source>
        <dbReference type="Proteomes" id="UP001600888"/>
    </source>
</evidence>
<proteinExistence type="predicted"/>
<gene>
    <name evidence="2" type="ORF">FJTKL_07316</name>
</gene>
<feature type="compositionally biased region" description="Basic residues" evidence="1">
    <location>
        <begin position="63"/>
        <end position="74"/>
    </location>
</feature>
<dbReference type="Proteomes" id="UP001600888">
    <property type="component" value="Unassembled WGS sequence"/>
</dbReference>
<comment type="caution">
    <text evidence="2">The sequence shown here is derived from an EMBL/GenBank/DDBJ whole genome shotgun (WGS) entry which is preliminary data.</text>
</comment>
<feature type="region of interest" description="Disordered" evidence="1">
    <location>
        <begin position="24"/>
        <end position="87"/>
    </location>
</feature>
<name>A0ABR4EUG7_9PEZI</name>
<protein>
    <submittedName>
        <fullName evidence="2">Uncharacterized protein</fullName>
    </submittedName>
</protein>
<reference evidence="2 3" key="1">
    <citation type="submission" date="2024-03" db="EMBL/GenBank/DDBJ databases">
        <title>A high-quality draft genome sequence of Diaporthe vaccinii, a causative agent of upright dieback and viscid rot disease in cranberry plants.</title>
        <authorList>
            <person name="Sarrasin M."/>
            <person name="Lang B.F."/>
            <person name="Burger G."/>
        </authorList>
    </citation>
    <scope>NUCLEOTIDE SEQUENCE [LARGE SCALE GENOMIC DNA]</scope>
    <source>
        <strain evidence="2 3">IS7</strain>
    </source>
</reference>